<dbReference type="KEGG" id="proo:MJB10_18485"/>
<proteinExistence type="predicted"/>
<keyword evidence="3" id="KW-1185">Reference proteome</keyword>
<feature type="domain" description="DinB-like" evidence="1">
    <location>
        <begin position="14"/>
        <end position="147"/>
    </location>
</feature>
<organism evidence="2 3">
    <name type="scientific">Paenibacillus roseopurpureus</name>
    <dbReference type="NCBI Taxonomy" id="2918901"/>
    <lineage>
        <taxon>Bacteria</taxon>
        <taxon>Bacillati</taxon>
        <taxon>Bacillota</taxon>
        <taxon>Bacilli</taxon>
        <taxon>Bacillales</taxon>
        <taxon>Paenibacillaceae</taxon>
        <taxon>Paenibacillus</taxon>
    </lineage>
</organism>
<evidence type="ECO:0000313" key="3">
    <source>
        <dbReference type="Proteomes" id="UP001304650"/>
    </source>
</evidence>
<evidence type="ECO:0000313" key="2">
    <source>
        <dbReference type="EMBL" id="WNR43088.1"/>
    </source>
</evidence>
<gene>
    <name evidence="2" type="ORF">MJB10_18485</name>
</gene>
<dbReference type="Gene3D" id="1.20.120.450">
    <property type="entry name" value="dinb family like domain"/>
    <property type="match status" value="1"/>
</dbReference>
<dbReference type="SUPFAM" id="SSF109854">
    <property type="entry name" value="DinB/YfiT-like putative metalloenzymes"/>
    <property type="match status" value="1"/>
</dbReference>
<evidence type="ECO:0000259" key="1">
    <source>
        <dbReference type="Pfam" id="PF12867"/>
    </source>
</evidence>
<dbReference type="AlphaFoldDB" id="A0AA96LLA4"/>
<dbReference type="EMBL" id="CP130319">
    <property type="protein sequence ID" value="WNR43088.1"/>
    <property type="molecule type" value="Genomic_DNA"/>
</dbReference>
<dbReference type="InterPro" id="IPR024775">
    <property type="entry name" value="DinB-like"/>
</dbReference>
<dbReference type="Pfam" id="PF12867">
    <property type="entry name" value="DinB_2"/>
    <property type="match status" value="1"/>
</dbReference>
<reference evidence="2" key="1">
    <citation type="submission" date="2022-02" db="EMBL/GenBank/DDBJ databases">
        <title>Paenibacillus sp. MBLB1832 Whole Genome Shotgun Sequencing.</title>
        <authorList>
            <person name="Hwang C.Y."/>
            <person name="Cho E.-S."/>
            <person name="Seo M.-J."/>
        </authorList>
    </citation>
    <scope>NUCLEOTIDE SEQUENCE</scope>
    <source>
        <strain evidence="2">MBLB1832</strain>
    </source>
</reference>
<sequence length="162" mass="18599">MSETTKVQIDLYRATSELIKQRLVGLSEEQLAWKQAPEKWSVKEVVSHLVDASFVHSVRIRSIVAENSQAFLLYEQDAWVSSTKANQSDLKDILAAFDAVLAYNALFYERLTDDQWERKGLNQGKELTISDLFQGFIRHVQVHLAQIQRNLDALASNEHIKR</sequence>
<dbReference type="InterPro" id="IPR034660">
    <property type="entry name" value="DinB/YfiT-like"/>
</dbReference>
<accession>A0AA96LLA4</accession>
<protein>
    <submittedName>
        <fullName evidence="2">DinB family protein</fullName>
    </submittedName>
</protein>
<dbReference type="Proteomes" id="UP001304650">
    <property type="component" value="Chromosome"/>
</dbReference>
<dbReference type="RefSeq" id="WP_314797059.1">
    <property type="nucleotide sequence ID" value="NZ_CP130319.1"/>
</dbReference>
<name>A0AA96LLA4_9BACL</name>